<dbReference type="EMBL" id="QHJQ01000002">
    <property type="protein sequence ID" value="PXA05119.1"/>
    <property type="molecule type" value="Genomic_DNA"/>
</dbReference>
<feature type="signal peptide" evidence="1">
    <location>
        <begin position="1"/>
        <end position="20"/>
    </location>
</feature>
<proteinExistence type="predicted"/>
<dbReference type="InParanoid" id="A0A317ZMR7"/>
<accession>A0A317ZMR7</accession>
<gene>
    <name evidence="2" type="ORF">DDZ13_03925</name>
</gene>
<dbReference type="Gene3D" id="2.40.160.20">
    <property type="match status" value="1"/>
</dbReference>
<evidence type="ECO:0000313" key="2">
    <source>
        <dbReference type="EMBL" id="PXA05119.1"/>
    </source>
</evidence>
<name>A0A317ZMR7_9BACT</name>
<dbReference type="SUPFAM" id="SSF56925">
    <property type="entry name" value="OMPA-like"/>
    <property type="match status" value="1"/>
</dbReference>
<dbReference type="InterPro" id="IPR011250">
    <property type="entry name" value="OMP/PagP_B-barrel"/>
</dbReference>
<protein>
    <submittedName>
        <fullName evidence="2">Uncharacterized protein</fullName>
    </submittedName>
</protein>
<comment type="caution">
    <text evidence="2">The sequence shown here is derived from an EMBL/GenBank/DDBJ whole genome shotgun (WGS) entry which is preliminary data.</text>
</comment>
<organism evidence="2 3">
    <name type="scientific">Coraliomargarita sinensis</name>
    <dbReference type="NCBI Taxonomy" id="2174842"/>
    <lineage>
        <taxon>Bacteria</taxon>
        <taxon>Pseudomonadati</taxon>
        <taxon>Verrucomicrobiota</taxon>
        <taxon>Opitutia</taxon>
        <taxon>Puniceicoccales</taxon>
        <taxon>Coraliomargaritaceae</taxon>
        <taxon>Coraliomargarita</taxon>
    </lineage>
</organism>
<keyword evidence="1" id="KW-0732">Signal</keyword>
<feature type="chain" id="PRO_5016381954" evidence="1">
    <location>
        <begin position="21"/>
        <end position="228"/>
    </location>
</feature>
<dbReference type="RefSeq" id="WP_110130120.1">
    <property type="nucleotide sequence ID" value="NZ_QHJQ01000002.1"/>
</dbReference>
<sequence>MKKQILTLVPALLVWNFSLAEESAATSEGAFYGNVFGGFAVFGDGSVDVAANPSGETDFEIESGYSAGLLLGYDFGTFRLEGEFSHITGDIDTLELDTGDADVDSDFESNSLMINGLFDFDFDNIPLTLSLGAGIGASKVEYSSMVDVNDFTLVDDIDETVLIYQGIIRGSYALNERASLGLSYRYVVTEDTSSSGTVDTGATTTADSDIEFDSVGVSLFEIFFSYDF</sequence>
<reference evidence="2 3" key="1">
    <citation type="submission" date="2018-05" db="EMBL/GenBank/DDBJ databases">
        <title>Coraliomargarita sinensis sp. nov., isolated from a marine solar saltern.</title>
        <authorList>
            <person name="Zhou L.Y."/>
        </authorList>
    </citation>
    <scope>NUCLEOTIDE SEQUENCE [LARGE SCALE GENOMIC DNA]</scope>
    <source>
        <strain evidence="2 3">WN38</strain>
    </source>
</reference>
<evidence type="ECO:0000313" key="3">
    <source>
        <dbReference type="Proteomes" id="UP000247099"/>
    </source>
</evidence>
<evidence type="ECO:0000256" key="1">
    <source>
        <dbReference type="SAM" id="SignalP"/>
    </source>
</evidence>
<dbReference type="AlphaFoldDB" id="A0A317ZMR7"/>
<dbReference type="Proteomes" id="UP000247099">
    <property type="component" value="Unassembled WGS sequence"/>
</dbReference>
<keyword evidence="3" id="KW-1185">Reference proteome</keyword>
<dbReference type="OrthoDB" id="189250at2"/>